<comment type="similarity">
    <text evidence="1">Belongs to the BolA/IbaG family.</text>
</comment>
<evidence type="ECO:0000313" key="3">
    <source>
        <dbReference type="Proteomes" id="UP000029672"/>
    </source>
</evidence>
<dbReference type="SUPFAM" id="SSF82657">
    <property type="entry name" value="BolA-like"/>
    <property type="match status" value="1"/>
</dbReference>
<protein>
    <submittedName>
        <fullName evidence="2">Cell division protein BolA</fullName>
    </submittedName>
</protein>
<keyword evidence="3" id="KW-1185">Reference proteome</keyword>
<dbReference type="KEGG" id="frf:LO80_02790"/>
<dbReference type="PIRSF" id="PIRSF003113">
    <property type="entry name" value="BolA"/>
    <property type="match status" value="1"/>
</dbReference>
<dbReference type="InterPro" id="IPR036065">
    <property type="entry name" value="BolA-like_sf"/>
</dbReference>
<evidence type="ECO:0000256" key="1">
    <source>
        <dbReference type="RuleBase" id="RU003860"/>
    </source>
</evidence>
<dbReference type="Gene3D" id="3.30.300.90">
    <property type="entry name" value="BolA-like"/>
    <property type="match status" value="1"/>
</dbReference>
<evidence type="ECO:0000313" key="2">
    <source>
        <dbReference type="EMBL" id="AIT09008.1"/>
    </source>
</evidence>
<dbReference type="EMBL" id="CP009574">
    <property type="protein sequence ID" value="AIT09008.1"/>
    <property type="molecule type" value="Genomic_DNA"/>
</dbReference>
<dbReference type="InterPro" id="IPR002634">
    <property type="entry name" value="BolA"/>
</dbReference>
<dbReference type="eggNOG" id="COG0271">
    <property type="taxonomic scope" value="Bacteria"/>
</dbReference>
<dbReference type="Pfam" id="PF01722">
    <property type="entry name" value="BolA"/>
    <property type="match status" value="1"/>
</dbReference>
<dbReference type="OrthoDB" id="9801469at2"/>
<dbReference type="Proteomes" id="UP000029672">
    <property type="component" value="Chromosome"/>
</dbReference>
<proteinExistence type="inferred from homology"/>
<gene>
    <name evidence="2" type="ORF">LO80_02790</name>
</gene>
<sequence>MDSTTVATQIKTQILSQVDPQASIETIDETHKHIRHKGYTAGKYHFTLSIKSHKLNSMRKISAHKEIFNAVNDLMPYIHALSIKIKPE</sequence>
<organism evidence="2 3">
    <name type="scientific">Candidatus Francisella endociliophora</name>
    <dbReference type="NCBI Taxonomy" id="653937"/>
    <lineage>
        <taxon>Bacteria</taxon>
        <taxon>Pseudomonadati</taxon>
        <taxon>Pseudomonadota</taxon>
        <taxon>Gammaproteobacteria</taxon>
        <taxon>Thiotrichales</taxon>
        <taxon>Francisellaceae</taxon>
        <taxon>Francisella</taxon>
    </lineage>
</organism>
<name>A0A097EN65_9GAMM</name>
<reference evidence="2 3" key="1">
    <citation type="submission" date="2014-10" db="EMBL/GenBank/DDBJ databases">
        <title>Whole genome sequence of Francisella endociliophora strain FSC1006, isolated from a laboratory culture of the marine ciliate Euplotes raikovi.</title>
        <authorList>
            <person name="Granberg M."/>
            <person name="Backman S."/>
            <person name="Lundmark E."/>
            <person name="Nilsson E."/>
            <person name="Karlsson E."/>
            <person name="Thelaus J."/>
            <person name="Ohrman C."/>
            <person name="Larkeryd A."/>
            <person name="Stenberg P."/>
        </authorList>
    </citation>
    <scope>NUCLEOTIDE SEQUENCE [LARGE SCALE GENOMIC DNA]</scope>
    <source>
        <strain evidence="2 3">FSC1006</strain>
    </source>
</reference>
<dbReference type="GO" id="GO:0051301">
    <property type="term" value="P:cell division"/>
    <property type="evidence" value="ECO:0007669"/>
    <property type="project" value="UniProtKB-KW"/>
</dbReference>
<dbReference type="HOGENOM" id="CLU_109462_2_1_6"/>
<keyword evidence="2" id="KW-0132">Cell division</keyword>
<dbReference type="STRING" id="1547445.LO80_02790"/>
<accession>A0A097EN65</accession>
<dbReference type="AlphaFoldDB" id="A0A097EN65"/>
<dbReference type="RefSeq" id="WP_040008334.1">
    <property type="nucleotide sequence ID" value="NZ_CP009574.1"/>
</dbReference>
<keyword evidence="2" id="KW-0131">Cell cycle</keyword>